<dbReference type="SUPFAM" id="SSF46689">
    <property type="entry name" value="Homeodomain-like"/>
    <property type="match status" value="2"/>
</dbReference>
<dbReference type="SMART" id="SM00342">
    <property type="entry name" value="HTH_ARAC"/>
    <property type="match status" value="1"/>
</dbReference>
<protein>
    <submittedName>
        <fullName evidence="4">AraC family transcriptional regulator</fullName>
    </submittedName>
</protein>
<keyword evidence="2" id="KW-0804">Transcription</keyword>
<dbReference type="Pfam" id="PF12833">
    <property type="entry name" value="HTH_18"/>
    <property type="match status" value="1"/>
</dbReference>
<dbReference type="Pfam" id="PF06719">
    <property type="entry name" value="AraC_N"/>
    <property type="match status" value="1"/>
</dbReference>
<gene>
    <name evidence="4" type="ORF">P8935_02065</name>
</gene>
<name>A0AAU7DM30_9BACT</name>
<dbReference type="EMBL" id="CP121196">
    <property type="protein sequence ID" value="XBH18125.1"/>
    <property type="molecule type" value="Genomic_DNA"/>
</dbReference>
<evidence type="ECO:0000256" key="2">
    <source>
        <dbReference type="ARBA" id="ARBA00023163"/>
    </source>
</evidence>
<dbReference type="GO" id="GO:0043565">
    <property type="term" value="F:sequence-specific DNA binding"/>
    <property type="evidence" value="ECO:0007669"/>
    <property type="project" value="InterPro"/>
</dbReference>
<dbReference type="PROSITE" id="PS01124">
    <property type="entry name" value="HTH_ARAC_FAMILY_2"/>
    <property type="match status" value="1"/>
</dbReference>
<sequence>MQIEAANRAGKLHEGNPNHCVDGDHVIALRSELARKIAAHIQAEGDQVTLVPGLVLFRRTALTSCYSATYEPSIIVYGQGQKHVNIGGAMYVCDESTVQLTSIDMPVISQVTKASREKPILALILKLDMPAVREILSQDEFLSADVCAGTRGMAIAKSTPELLGSCIRLLELLDTPRDIPFLAGLMQREIVYRLLRSSLGKHLRAIATLGEQSNRTARAVVWLKENFSKPLRVEDLAAVAKMSVSTFHQHFRTLTQMSPLQYQKRMRLHMARVRMMTEGIDAASAAFEVGYESASQFNREYRRLFGKPPMRDIKARQLVEIEQNRS</sequence>
<accession>A0AAU7DM30</accession>
<dbReference type="GO" id="GO:0003700">
    <property type="term" value="F:DNA-binding transcription factor activity"/>
    <property type="evidence" value="ECO:0007669"/>
    <property type="project" value="InterPro"/>
</dbReference>
<evidence type="ECO:0000256" key="1">
    <source>
        <dbReference type="ARBA" id="ARBA00023015"/>
    </source>
</evidence>
<dbReference type="InterPro" id="IPR009594">
    <property type="entry name" value="Tscrpt_reg_HTH_AraC_N"/>
</dbReference>
<feature type="domain" description="HTH araC/xylS-type" evidence="3">
    <location>
        <begin position="217"/>
        <end position="315"/>
    </location>
</feature>
<evidence type="ECO:0000313" key="4">
    <source>
        <dbReference type="EMBL" id="XBH18125.1"/>
    </source>
</evidence>
<evidence type="ECO:0000259" key="3">
    <source>
        <dbReference type="PROSITE" id="PS01124"/>
    </source>
</evidence>
<dbReference type="InterPro" id="IPR018060">
    <property type="entry name" value="HTH_AraC"/>
</dbReference>
<dbReference type="Gene3D" id="1.10.10.60">
    <property type="entry name" value="Homeodomain-like"/>
    <property type="match status" value="1"/>
</dbReference>
<dbReference type="PANTHER" id="PTHR43436">
    <property type="entry name" value="ARAC-FAMILY TRANSCRIPTIONAL REGULATOR"/>
    <property type="match status" value="1"/>
</dbReference>
<dbReference type="AlphaFoldDB" id="A0AAU7DM30"/>
<proteinExistence type="predicted"/>
<dbReference type="PANTHER" id="PTHR43436:SF1">
    <property type="entry name" value="TRANSCRIPTIONAL REGULATORY PROTEIN"/>
    <property type="match status" value="1"/>
</dbReference>
<dbReference type="RefSeq" id="WP_348263348.1">
    <property type="nucleotide sequence ID" value="NZ_CP121196.1"/>
</dbReference>
<organism evidence="4">
    <name type="scientific">Telmatobacter sp. DSM 110680</name>
    <dbReference type="NCBI Taxonomy" id="3036704"/>
    <lineage>
        <taxon>Bacteria</taxon>
        <taxon>Pseudomonadati</taxon>
        <taxon>Acidobacteriota</taxon>
        <taxon>Terriglobia</taxon>
        <taxon>Terriglobales</taxon>
        <taxon>Acidobacteriaceae</taxon>
        <taxon>Telmatobacter</taxon>
    </lineage>
</organism>
<dbReference type="InterPro" id="IPR009057">
    <property type="entry name" value="Homeodomain-like_sf"/>
</dbReference>
<keyword evidence="1" id="KW-0805">Transcription regulation</keyword>
<reference evidence="4" key="1">
    <citation type="submission" date="2023-03" db="EMBL/GenBank/DDBJ databases">
        <title>Edaphobacter sp.</title>
        <authorList>
            <person name="Huber K.J."/>
            <person name="Papendorf J."/>
            <person name="Pilke C."/>
            <person name="Bunk B."/>
            <person name="Sproeer C."/>
            <person name="Pester M."/>
        </authorList>
    </citation>
    <scope>NUCLEOTIDE SEQUENCE</scope>
    <source>
        <strain evidence="4">DSM 110680</strain>
    </source>
</reference>